<comment type="caution">
    <text evidence="2">The sequence shown here is derived from an EMBL/GenBank/DDBJ whole genome shotgun (WGS) entry which is preliminary data.</text>
</comment>
<organism evidence="2 3">
    <name type="scientific">Eragrostis curvula</name>
    <name type="common">weeping love grass</name>
    <dbReference type="NCBI Taxonomy" id="38414"/>
    <lineage>
        <taxon>Eukaryota</taxon>
        <taxon>Viridiplantae</taxon>
        <taxon>Streptophyta</taxon>
        <taxon>Embryophyta</taxon>
        <taxon>Tracheophyta</taxon>
        <taxon>Spermatophyta</taxon>
        <taxon>Magnoliopsida</taxon>
        <taxon>Liliopsida</taxon>
        <taxon>Poales</taxon>
        <taxon>Poaceae</taxon>
        <taxon>PACMAD clade</taxon>
        <taxon>Chloridoideae</taxon>
        <taxon>Eragrostideae</taxon>
        <taxon>Eragrostidinae</taxon>
        <taxon>Eragrostis</taxon>
    </lineage>
</organism>
<dbReference type="Gramene" id="TVU21084">
    <property type="protein sequence ID" value="TVU21084"/>
    <property type="gene ID" value="EJB05_30698"/>
</dbReference>
<protein>
    <submittedName>
        <fullName evidence="2">Uncharacterized protein</fullName>
    </submittedName>
</protein>
<name>A0A5J9UC75_9POAL</name>
<feature type="region of interest" description="Disordered" evidence="1">
    <location>
        <begin position="1"/>
        <end position="28"/>
    </location>
</feature>
<evidence type="ECO:0000313" key="2">
    <source>
        <dbReference type="EMBL" id="TVU21084.1"/>
    </source>
</evidence>
<proteinExistence type="predicted"/>
<gene>
    <name evidence="2" type="ORF">EJB05_30698</name>
</gene>
<evidence type="ECO:0000256" key="1">
    <source>
        <dbReference type="SAM" id="MobiDB-lite"/>
    </source>
</evidence>
<dbReference type="Proteomes" id="UP000324897">
    <property type="component" value="Unassembled WGS sequence"/>
</dbReference>
<feature type="non-terminal residue" evidence="2">
    <location>
        <position position="1"/>
    </location>
</feature>
<reference evidence="2 3" key="1">
    <citation type="journal article" date="2019" name="Sci. Rep.">
        <title>A high-quality genome of Eragrostis curvula grass provides insights into Poaceae evolution and supports new strategies to enhance forage quality.</title>
        <authorList>
            <person name="Carballo J."/>
            <person name="Santos B.A.C.M."/>
            <person name="Zappacosta D."/>
            <person name="Garbus I."/>
            <person name="Selva J.P."/>
            <person name="Gallo C.A."/>
            <person name="Diaz A."/>
            <person name="Albertini E."/>
            <person name="Caccamo M."/>
            <person name="Echenique V."/>
        </authorList>
    </citation>
    <scope>NUCLEOTIDE SEQUENCE [LARGE SCALE GENOMIC DNA]</scope>
    <source>
        <strain evidence="3">cv. Victoria</strain>
        <tissue evidence="2">Leaf</tissue>
    </source>
</reference>
<accession>A0A5J9UC75</accession>
<evidence type="ECO:0000313" key="3">
    <source>
        <dbReference type="Proteomes" id="UP000324897"/>
    </source>
</evidence>
<keyword evidence="3" id="KW-1185">Reference proteome</keyword>
<dbReference type="EMBL" id="RWGY01000026">
    <property type="protein sequence ID" value="TVU21084.1"/>
    <property type="molecule type" value="Genomic_DNA"/>
</dbReference>
<sequence length="235" mass="25566">KKRRGKGHRVAVSAPPPPPTRGRACTDAGDSRSRCADADALRQVLFVATLRSLPIFAAAVSRLTAADADVVVCRLAAAAEDATVSRLIDTAARLLHSVFSFTSFAMGDGVIGPSNANSIKSRKRMYEDSNASGSSGTETMLRRMELNPGWHSGIERVLQAITEKAIAEIVPIDISALLQSRQSDQVELQLGQIFIQLRHLKLVLHGQHLKLPEEEDQMLAQITVLMMIKSQLEFS</sequence>
<dbReference type="AlphaFoldDB" id="A0A5J9UC75"/>